<comment type="caution">
    <text evidence="1">The sequence shown here is derived from an EMBL/GenBank/DDBJ whole genome shotgun (WGS) entry which is preliminary data.</text>
</comment>
<dbReference type="EMBL" id="CM042009">
    <property type="protein sequence ID" value="KAI3790392.1"/>
    <property type="molecule type" value="Genomic_DNA"/>
</dbReference>
<sequence length="478" mass="53109">MYSLSKACLTSKTTIFDLHQSRYMFDDKLLTSKRSQVSTSTGENMKITVKESSIVKPSKTTPEKRLWNSNLDLVVGRIHILTLYFYRQNGSSNFFDSRVLKKSLADVLVSFFPMAGRLGKDGEGRVDINCNGEGVLFVEAEADCDIDDFGEITPSPELRRLAPTVDYSGDISSYPLFITQVTHFKCGGVSLGCGLHHTLSDGLSALHFINTWSDVTRGLSVAIPPFLDRTVIHARDPPSPLFDHVEYHTPPSMITSSNNKLADTSPDPVSTSILRLTFDQINAIKSKCKGDGNVYLSTYEILAAHLWRCACKARGLLHDQSTKLYVATDGRSRLNPPLPPGYLGNVVFTATPIAESGELEYESLANSAKRIHNELAKMDDMYLRSAIDYLELQPDLSALIRGPTYFASPNLNINSWTRLPIYEADFGWGRPIFMGPASILYEGTIYIIPSSNGDRSVSLAVCLGHSHMALFRKYLYEF</sequence>
<evidence type="ECO:0000313" key="2">
    <source>
        <dbReference type="Proteomes" id="UP001055811"/>
    </source>
</evidence>
<dbReference type="Proteomes" id="UP001055811">
    <property type="component" value="Linkage Group LG01"/>
</dbReference>
<organism evidence="1 2">
    <name type="scientific">Cichorium intybus</name>
    <name type="common">Chicory</name>
    <dbReference type="NCBI Taxonomy" id="13427"/>
    <lineage>
        <taxon>Eukaryota</taxon>
        <taxon>Viridiplantae</taxon>
        <taxon>Streptophyta</taxon>
        <taxon>Embryophyta</taxon>
        <taxon>Tracheophyta</taxon>
        <taxon>Spermatophyta</taxon>
        <taxon>Magnoliopsida</taxon>
        <taxon>eudicotyledons</taxon>
        <taxon>Gunneridae</taxon>
        <taxon>Pentapetalae</taxon>
        <taxon>asterids</taxon>
        <taxon>campanulids</taxon>
        <taxon>Asterales</taxon>
        <taxon>Asteraceae</taxon>
        <taxon>Cichorioideae</taxon>
        <taxon>Cichorieae</taxon>
        <taxon>Cichoriinae</taxon>
        <taxon>Cichorium</taxon>
    </lineage>
</organism>
<keyword evidence="2" id="KW-1185">Reference proteome</keyword>
<name>A0ACB9H5Z0_CICIN</name>
<gene>
    <name evidence="1" type="ORF">L2E82_03394</name>
</gene>
<evidence type="ECO:0000313" key="1">
    <source>
        <dbReference type="EMBL" id="KAI3790392.1"/>
    </source>
</evidence>
<accession>A0ACB9H5Z0</accession>
<proteinExistence type="predicted"/>
<reference evidence="1 2" key="2">
    <citation type="journal article" date="2022" name="Mol. Ecol. Resour.">
        <title>The genomes of chicory, endive, great burdock and yacon provide insights into Asteraceae paleo-polyploidization history and plant inulin production.</title>
        <authorList>
            <person name="Fan W."/>
            <person name="Wang S."/>
            <person name="Wang H."/>
            <person name="Wang A."/>
            <person name="Jiang F."/>
            <person name="Liu H."/>
            <person name="Zhao H."/>
            <person name="Xu D."/>
            <person name="Zhang Y."/>
        </authorList>
    </citation>
    <scope>NUCLEOTIDE SEQUENCE [LARGE SCALE GENOMIC DNA]</scope>
    <source>
        <strain evidence="2">cv. Punajuju</strain>
        <tissue evidence="1">Leaves</tissue>
    </source>
</reference>
<reference evidence="2" key="1">
    <citation type="journal article" date="2022" name="Mol. Ecol. Resour.">
        <title>The genomes of chicory, endive, great burdock and yacon provide insights into Asteraceae palaeo-polyploidization history and plant inulin production.</title>
        <authorList>
            <person name="Fan W."/>
            <person name="Wang S."/>
            <person name="Wang H."/>
            <person name="Wang A."/>
            <person name="Jiang F."/>
            <person name="Liu H."/>
            <person name="Zhao H."/>
            <person name="Xu D."/>
            <person name="Zhang Y."/>
        </authorList>
    </citation>
    <scope>NUCLEOTIDE SEQUENCE [LARGE SCALE GENOMIC DNA]</scope>
    <source>
        <strain evidence="2">cv. Punajuju</strain>
    </source>
</reference>
<protein>
    <submittedName>
        <fullName evidence="1">Uncharacterized protein</fullName>
    </submittedName>
</protein>